<reference evidence="2 3" key="1">
    <citation type="submission" date="2019-11" db="EMBL/GenBank/DDBJ databases">
        <authorList>
            <person name="He Y."/>
        </authorList>
    </citation>
    <scope>NUCLEOTIDE SEQUENCE [LARGE SCALE GENOMIC DNA]</scope>
    <source>
        <strain evidence="2 3">SCSIO 58843</strain>
    </source>
</reference>
<dbReference type="RefSeq" id="WP_153760010.1">
    <property type="nucleotide sequence ID" value="NZ_CP045851.1"/>
</dbReference>
<feature type="region of interest" description="Disordered" evidence="1">
    <location>
        <begin position="1"/>
        <end position="34"/>
    </location>
</feature>
<evidence type="ECO:0000313" key="2">
    <source>
        <dbReference type="EMBL" id="QGG95904.1"/>
    </source>
</evidence>
<gene>
    <name evidence="2" type="ORF">GH723_12800</name>
</gene>
<keyword evidence="3" id="KW-1185">Reference proteome</keyword>
<name>A0A5Q2RK93_9ACTN</name>
<organism evidence="2 3">
    <name type="scientific">Actinomarinicola tropica</name>
    <dbReference type="NCBI Taxonomy" id="2789776"/>
    <lineage>
        <taxon>Bacteria</taxon>
        <taxon>Bacillati</taxon>
        <taxon>Actinomycetota</taxon>
        <taxon>Acidimicrobiia</taxon>
        <taxon>Acidimicrobiales</taxon>
        <taxon>Iamiaceae</taxon>
        <taxon>Actinomarinicola</taxon>
    </lineage>
</organism>
<protein>
    <submittedName>
        <fullName evidence="2">Uncharacterized protein</fullName>
    </submittedName>
</protein>
<dbReference type="AlphaFoldDB" id="A0A5Q2RK93"/>
<proteinExistence type="predicted"/>
<evidence type="ECO:0000256" key="1">
    <source>
        <dbReference type="SAM" id="MobiDB-lite"/>
    </source>
</evidence>
<evidence type="ECO:0000313" key="3">
    <source>
        <dbReference type="Proteomes" id="UP000334019"/>
    </source>
</evidence>
<dbReference type="KEGG" id="atq:GH723_12800"/>
<sequence>MSDTDAGRPLPADERPIDPTPVHTADLPATPLRDRNIPAEAWVEAPAALLRAGDDIGRPPITYKRRLGPWLLWRAGPARGADARYVVVHADDLDRHLTFRLFPDGSGDGVGPSGRRHARFRAWKEDLRDHDGD</sequence>
<dbReference type="EMBL" id="CP045851">
    <property type="protein sequence ID" value="QGG95904.1"/>
    <property type="molecule type" value="Genomic_DNA"/>
</dbReference>
<accession>A0A5Q2RK93</accession>
<dbReference type="Proteomes" id="UP000334019">
    <property type="component" value="Chromosome"/>
</dbReference>